<organism evidence="1 2">
    <name type="scientific">Noviherbaspirillum pedocola</name>
    <dbReference type="NCBI Taxonomy" id="2801341"/>
    <lineage>
        <taxon>Bacteria</taxon>
        <taxon>Pseudomonadati</taxon>
        <taxon>Pseudomonadota</taxon>
        <taxon>Betaproteobacteria</taxon>
        <taxon>Burkholderiales</taxon>
        <taxon>Oxalobacteraceae</taxon>
        <taxon>Noviherbaspirillum</taxon>
    </lineage>
</organism>
<evidence type="ECO:0000313" key="2">
    <source>
        <dbReference type="Proteomes" id="UP000622890"/>
    </source>
</evidence>
<sequence>MKNAGGYKPAIVVPRHNGQEMLLITLRQQIQVKRMLELEELISQESAIRFIGAVLSDQTWLLIRMMHDAMPSKRRGHQNALLMLQEAILRLKPATA</sequence>
<dbReference type="AlphaFoldDB" id="A0A934SPH6"/>
<dbReference type="Proteomes" id="UP000622890">
    <property type="component" value="Unassembled WGS sequence"/>
</dbReference>
<comment type="caution">
    <text evidence="1">The sequence shown here is derived from an EMBL/GenBank/DDBJ whole genome shotgun (WGS) entry which is preliminary data.</text>
</comment>
<keyword evidence="2" id="KW-1185">Reference proteome</keyword>
<reference evidence="1" key="1">
    <citation type="submission" date="2021-01" db="EMBL/GenBank/DDBJ databases">
        <title>Genome sequence of strain Noviherbaspirillum sp. DKR-6.</title>
        <authorList>
            <person name="Chaudhary D.K."/>
        </authorList>
    </citation>
    <scope>NUCLEOTIDE SEQUENCE</scope>
    <source>
        <strain evidence="1">DKR-6</strain>
    </source>
</reference>
<dbReference type="RefSeq" id="WP_200590986.1">
    <property type="nucleotide sequence ID" value="NZ_JAEPBG010000002.1"/>
</dbReference>
<name>A0A934SPH6_9BURK</name>
<accession>A0A934SPH6</accession>
<protein>
    <submittedName>
        <fullName evidence="1">Uncharacterized protein</fullName>
    </submittedName>
</protein>
<evidence type="ECO:0000313" key="1">
    <source>
        <dbReference type="EMBL" id="MBK4734220.1"/>
    </source>
</evidence>
<proteinExistence type="predicted"/>
<gene>
    <name evidence="1" type="ORF">JJB74_06325</name>
</gene>
<dbReference type="EMBL" id="JAEPBG010000002">
    <property type="protein sequence ID" value="MBK4734220.1"/>
    <property type="molecule type" value="Genomic_DNA"/>
</dbReference>